<feature type="region of interest" description="Disordered" evidence="1">
    <location>
        <begin position="1"/>
        <end position="52"/>
    </location>
</feature>
<feature type="compositionally biased region" description="Low complexity" evidence="1">
    <location>
        <begin position="29"/>
        <end position="38"/>
    </location>
</feature>
<dbReference type="AlphaFoldDB" id="A0A8H3BJ85"/>
<reference evidence="2" key="1">
    <citation type="submission" date="2021-01" db="EMBL/GenBank/DDBJ databases">
        <authorList>
            <person name="Kaushik A."/>
        </authorList>
    </citation>
    <scope>NUCLEOTIDE SEQUENCE</scope>
    <source>
        <strain evidence="2">AG4-RS23</strain>
    </source>
</reference>
<dbReference type="EMBL" id="CAJMWY010001070">
    <property type="protein sequence ID" value="CAE6457482.1"/>
    <property type="molecule type" value="Genomic_DNA"/>
</dbReference>
<comment type="caution">
    <text evidence="2">The sequence shown here is derived from an EMBL/GenBank/DDBJ whole genome shotgun (WGS) entry which is preliminary data.</text>
</comment>
<evidence type="ECO:0000313" key="2">
    <source>
        <dbReference type="EMBL" id="CAE6457482.1"/>
    </source>
</evidence>
<dbReference type="Proteomes" id="UP000663861">
    <property type="component" value="Unassembled WGS sequence"/>
</dbReference>
<evidence type="ECO:0000256" key="1">
    <source>
        <dbReference type="SAM" id="MobiDB-lite"/>
    </source>
</evidence>
<organism evidence="2 3">
    <name type="scientific">Rhizoctonia solani</name>
    <dbReference type="NCBI Taxonomy" id="456999"/>
    <lineage>
        <taxon>Eukaryota</taxon>
        <taxon>Fungi</taxon>
        <taxon>Dikarya</taxon>
        <taxon>Basidiomycota</taxon>
        <taxon>Agaricomycotina</taxon>
        <taxon>Agaricomycetes</taxon>
        <taxon>Cantharellales</taxon>
        <taxon>Ceratobasidiaceae</taxon>
        <taxon>Rhizoctonia</taxon>
    </lineage>
</organism>
<protein>
    <submittedName>
        <fullName evidence="2">Uncharacterized protein</fullName>
    </submittedName>
</protein>
<sequence length="689" mass="79144">MDAMEIDEPNASSSSVTGSLAPPSPALNSQTISTSTTPDPQPPTRRRSSSFRRLSFSKIKSQASAGARFAAGMVALPFIGEMLEGVCDGFKAYENTGSNRHGLVELKQRLETMLNMLRSEPRLLNTDRAYAHFTECMENLHIRVQDELAADGMRRLEVAAKLDDFSREFTDLLAEAIKAGHIQQRVVIVPEEFDRTIPSLKIVKESNGLVIRELISTEQYGDTVVDFRDQLYVNTYQAMYNDVPVEVEEYFGGPDDYLVQTVAELVDNYHQRCLNPILQQLHGGFVFRDPSNRLRAYLVLSPREGTPWVQLINSKQSIELLCQIAEKTAIVFDQLKQNKQMNFKDIRVRSDGTLLLVPHTEGNKHLMNEDVFDPFEVGKDVEDKIGWPFATLCRILHESSKQGLVPKAVAALRDHDGIWDRIAVWRIARRIGLRPPATRVTFECYPSRQWAIDPGWIIHWQESGRSMPDYPWCFNLVDKLPKSMLHKYEQQHLTSFMITYPMGKRGDELVNYFEADGEYWFLPAQQKDWEYVPLKDWEGVEHITLNYESVRLDMVEWDKWKNTLKDVAWEKDLRKEDLAVVSMTDVTIRICKEDVPELGTRPIYFYRRKAGADTSPQQFWGFFTFNEDPLGPTGLTVRHSGPGQSARIVSESLPPDPADYKQKWTHLEIAIEFVEMINDWSVRIKNNRE</sequence>
<proteinExistence type="predicted"/>
<gene>
    <name evidence="2" type="ORF">RDB_LOCUS63710</name>
</gene>
<name>A0A8H3BJ85_9AGAM</name>
<evidence type="ECO:0000313" key="3">
    <source>
        <dbReference type="Proteomes" id="UP000663861"/>
    </source>
</evidence>
<accession>A0A8H3BJ85</accession>